<keyword evidence="8 11" id="KW-1133">Transmembrane helix</keyword>
<dbReference type="Pfam" id="PF00912">
    <property type="entry name" value="Transgly"/>
    <property type="match status" value="1"/>
</dbReference>
<dbReference type="STRING" id="1789224.BFG52_12425"/>
<name>A0A1B2M1K8_9GAMM</name>
<keyword evidence="1 11" id="KW-1003">Cell membrane</keyword>
<dbReference type="GO" id="GO:0008360">
    <property type="term" value="P:regulation of cell shape"/>
    <property type="evidence" value="ECO:0007669"/>
    <property type="project" value="UniProtKB-KW"/>
</dbReference>
<evidence type="ECO:0000256" key="2">
    <source>
        <dbReference type="ARBA" id="ARBA00022519"/>
    </source>
</evidence>
<comment type="similarity">
    <text evidence="11">Belongs to the glycosyltransferase 51 family.</text>
</comment>
<dbReference type="OrthoDB" id="9766909at2"/>
<accession>A0A1B2M1K8</accession>
<evidence type="ECO:0000313" key="14">
    <source>
        <dbReference type="Proteomes" id="UP000093391"/>
    </source>
</evidence>
<evidence type="ECO:0000256" key="8">
    <source>
        <dbReference type="ARBA" id="ARBA00022989"/>
    </source>
</evidence>
<organism evidence="13 14">
    <name type="scientific">Acinetobacter larvae</name>
    <dbReference type="NCBI Taxonomy" id="1789224"/>
    <lineage>
        <taxon>Bacteria</taxon>
        <taxon>Pseudomonadati</taxon>
        <taxon>Pseudomonadota</taxon>
        <taxon>Gammaproteobacteria</taxon>
        <taxon>Moraxellales</taxon>
        <taxon>Moraxellaceae</taxon>
        <taxon>Acinetobacter</taxon>
    </lineage>
</organism>
<dbReference type="InterPro" id="IPR011812">
    <property type="entry name" value="Pep_trsgly"/>
</dbReference>
<evidence type="ECO:0000256" key="11">
    <source>
        <dbReference type="HAMAP-Rule" id="MF_00766"/>
    </source>
</evidence>
<keyword evidence="10 11" id="KW-0961">Cell wall biogenesis/degradation</keyword>
<keyword evidence="6 11" id="KW-0133">Cell shape</keyword>
<keyword evidence="3 11" id="KW-0328">Glycosyltransferase</keyword>
<evidence type="ECO:0000313" key="13">
    <source>
        <dbReference type="EMBL" id="AOA59075.1"/>
    </source>
</evidence>
<dbReference type="NCBIfam" id="TIGR02070">
    <property type="entry name" value="mono_pep_trsgly"/>
    <property type="match status" value="1"/>
</dbReference>
<comment type="subcellular location">
    <subcellularLocation>
        <location evidence="11">Cell inner membrane</location>
        <topology evidence="11">Single-pass membrane protein</topology>
    </subcellularLocation>
</comment>
<evidence type="ECO:0000256" key="3">
    <source>
        <dbReference type="ARBA" id="ARBA00022676"/>
    </source>
</evidence>
<dbReference type="Proteomes" id="UP000093391">
    <property type="component" value="Chromosome"/>
</dbReference>
<keyword evidence="7 11" id="KW-0573">Peptidoglycan synthesis</keyword>
<dbReference type="InterPro" id="IPR001264">
    <property type="entry name" value="Glyco_trans_51"/>
</dbReference>
<evidence type="ECO:0000256" key="4">
    <source>
        <dbReference type="ARBA" id="ARBA00022679"/>
    </source>
</evidence>
<reference evidence="13 14" key="1">
    <citation type="submission" date="2016-08" db="EMBL/GenBank/DDBJ databases">
        <authorList>
            <person name="Seilhamer J.J."/>
        </authorList>
    </citation>
    <scope>NUCLEOTIDE SEQUENCE [LARGE SCALE GENOMIC DNA]</scope>
    <source>
        <strain evidence="13 14">BRTC-1</strain>
    </source>
</reference>
<dbReference type="GO" id="GO:0008955">
    <property type="term" value="F:peptidoglycan glycosyltransferase activity"/>
    <property type="evidence" value="ECO:0007669"/>
    <property type="project" value="UniProtKB-UniRule"/>
</dbReference>
<comment type="pathway">
    <text evidence="11">Cell wall biogenesis; peptidoglycan biosynthesis.</text>
</comment>
<dbReference type="RefSeq" id="WP_067556736.1">
    <property type="nucleotide sequence ID" value="NZ_CP016895.1"/>
</dbReference>
<feature type="domain" description="Glycosyl transferase family 51" evidence="12">
    <location>
        <begin position="50"/>
        <end position="217"/>
    </location>
</feature>
<keyword evidence="2 11" id="KW-0997">Cell inner membrane</keyword>
<keyword evidence="14" id="KW-1185">Reference proteome</keyword>
<dbReference type="PANTHER" id="PTHR30400:SF0">
    <property type="entry name" value="BIOSYNTHETIC PEPTIDOGLYCAN TRANSGLYCOSYLASE"/>
    <property type="match status" value="1"/>
</dbReference>
<dbReference type="UniPathway" id="UPA00219"/>
<comment type="catalytic activity">
    <reaction evidence="11">
        <text>[GlcNAc-(1-&gt;4)-Mur2Ac(oyl-L-Ala-gamma-D-Glu-L-Lys-D-Ala-D-Ala)](n)-di-trans,octa-cis-undecaprenyl diphosphate + beta-D-GlcNAc-(1-&gt;4)-Mur2Ac(oyl-L-Ala-gamma-D-Glu-L-Lys-D-Ala-D-Ala)-di-trans,octa-cis-undecaprenyl diphosphate = [GlcNAc-(1-&gt;4)-Mur2Ac(oyl-L-Ala-gamma-D-Glu-L-Lys-D-Ala-D-Ala)](n+1)-di-trans,octa-cis-undecaprenyl diphosphate + di-trans,octa-cis-undecaprenyl diphosphate + H(+)</text>
        <dbReference type="Rhea" id="RHEA:23708"/>
        <dbReference type="Rhea" id="RHEA-COMP:9602"/>
        <dbReference type="Rhea" id="RHEA-COMP:9603"/>
        <dbReference type="ChEBI" id="CHEBI:15378"/>
        <dbReference type="ChEBI" id="CHEBI:58405"/>
        <dbReference type="ChEBI" id="CHEBI:60033"/>
        <dbReference type="ChEBI" id="CHEBI:78435"/>
        <dbReference type="EC" id="2.4.99.28"/>
    </reaction>
</comment>
<comment type="function">
    <text evidence="11">Peptidoglycan polymerase that catalyzes glycan chain elongation from lipid-linked precursors.</text>
</comment>
<evidence type="ECO:0000256" key="9">
    <source>
        <dbReference type="ARBA" id="ARBA00023136"/>
    </source>
</evidence>
<evidence type="ECO:0000256" key="5">
    <source>
        <dbReference type="ARBA" id="ARBA00022692"/>
    </source>
</evidence>
<dbReference type="InterPro" id="IPR023346">
    <property type="entry name" value="Lysozyme-like_dom_sf"/>
</dbReference>
<dbReference type="EC" id="2.4.99.28" evidence="11"/>
<evidence type="ECO:0000259" key="12">
    <source>
        <dbReference type="Pfam" id="PF00912"/>
    </source>
</evidence>
<dbReference type="GO" id="GO:0071555">
    <property type="term" value="P:cell wall organization"/>
    <property type="evidence" value="ECO:0007669"/>
    <property type="project" value="UniProtKB-KW"/>
</dbReference>
<proteinExistence type="inferred from homology"/>
<gene>
    <name evidence="11" type="primary">mtgA</name>
    <name evidence="13" type="ORF">BFG52_12425</name>
</gene>
<dbReference type="Gene3D" id="1.10.3810.10">
    <property type="entry name" value="Biosynthetic peptidoglycan transglycosylase-like"/>
    <property type="match status" value="1"/>
</dbReference>
<dbReference type="EMBL" id="CP016895">
    <property type="protein sequence ID" value="AOA59075.1"/>
    <property type="molecule type" value="Genomic_DNA"/>
</dbReference>
<dbReference type="KEGG" id="ala:BFG52_12425"/>
<dbReference type="HAMAP" id="MF_00766">
    <property type="entry name" value="PGT_MtgA"/>
    <property type="match status" value="1"/>
</dbReference>
<sequence>MKAFLVRALAVMIVCVHAMQLWILGSLIWWRSHAVDSTMLMRLTYYQDFKPLKHQWVDYSEISVHMKRAVLAGEDGRFIWHHGFDWKSIELALQRNFAQEHIQAGGSTVSQQLAKNLFLFNGRSYLRKGQEAIITVMMEKLWSKQRILEVYLNSVEFGEHLFGVEAAAQYYFNCSAQQLSRDQAAFLAALLPNPSYYQQHRNDKKFKARQRFILKHMAGTPIPN</sequence>
<keyword evidence="9 11" id="KW-0472">Membrane</keyword>
<evidence type="ECO:0000256" key="1">
    <source>
        <dbReference type="ARBA" id="ARBA00022475"/>
    </source>
</evidence>
<evidence type="ECO:0000256" key="6">
    <source>
        <dbReference type="ARBA" id="ARBA00022960"/>
    </source>
</evidence>
<keyword evidence="5 11" id="KW-0812">Transmembrane</keyword>
<dbReference type="GO" id="GO:0009274">
    <property type="term" value="C:peptidoglycan-based cell wall"/>
    <property type="evidence" value="ECO:0007669"/>
    <property type="project" value="InterPro"/>
</dbReference>
<dbReference type="SUPFAM" id="SSF53955">
    <property type="entry name" value="Lysozyme-like"/>
    <property type="match status" value="1"/>
</dbReference>
<dbReference type="AlphaFoldDB" id="A0A1B2M1K8"/>
<dbReference type="PANTHER" id="PTHR30400">
    <property type="entry name" value="MONOFUNCTIONAL BIOSYNTHETIC PEPTIDOGLYCAN TRANSGLYCOSYLASE"/>
    <property type="match status" value="1"/>
</dbReference>
<protein>
    <recommendedName>
        <fullName evidence="11">Biosynthetic peptidoglycan transglycosylase</fullName>
        <ecNumber evidence="11">2.4.99.28</ecNumber>
    </recommendedName>
    <alternativeName>
        <fullName evidence="11">Glycan polymerase</fullName>
    </alternativeName>
    <alternativeName>
        <fullName evidence="11">Peptidoglycan glycosyltransferase MtgA</fullName>
        <shortName evidence="11">PGT</shortName>
    </alternativeName>
</protein>
<evidence type="ECO:0000256" key="10">
    <source>
        <dbReference type="ARBA" id="ARBA00023316"/>
    </source>
</evidence>
<evidence type="ECO:0000256" key="7">
    <source>
        <dbReference type="ARBA" id="ARBA00022984"/>
    </source>
</evidence>
<dbReference type="GO" id="GO:0016763">
    <property type="term" value="F:pentosyltransferase activity"/>
    <property type="evidence" value="ECO:0007669"/>
    <property type="project" value="InterPro"/>
</dbReference>
<dbReference type="GO" id="GO:0005886">
    <property type="term" value="C:plasma membrane"/>
    <property type="evidence" value="ECO:0007669"/>
    <property type="project" value="UniProtKB-SubCell"/>
</dbReference>
<keyword evidence="4 11" id="KW-0808">Transferase</keyword>
<dbReference type="GO" id="GO:0009252">
    <property type="term" value="P:peptidoglycan biosynthetic process"/>
    <property type="evidence" value="ECO:0007669"/>
    <property type="project" value="UniProtKB-UniRule"/>
</dbReference>
<dbReference type="InterPro" id="IPR036950">
    <property type="entry name" value="PBP_transglycosylase"/>
</dbReference>